<evidence type="ECO:0000313" key="2">
    <source>
        <dbReference type="EMBL" id="OAP53834.1"/>
    </source>
</evidence>
<accession>A0A178Z2B0</accession>
<dbReference type="EMBL" id="LVYI01000019">
    <property type="protein sequence ID" value="OAP53834.1"/>
    <property type="molecule type" value="Genomic_DNA"/>
</dbReference>
<feature type="compositionally biased region" description="Pro residues" evidence="1">
    <location>
        <begin position="26"/>
        <end position="36"/>
    </location>
</feature>
<evidence type="ECO:0000313" key="3">
    <source>
        <dbReference type="Proteomes" id="UP000078343"/>
    </source>
</evidence>
<name>A0A178Z2B0_9EURO</name>
<reference evidence="2 3" key="1">
    <citation type="submission" date="2016-04" db="EMBL/GenBank/DDBJ databases">
        <title>Draft genome of Fonsecaea erecta CBS 125763.</title>
        <authorList>
            <person name="Weiss V.A."/>
            <person name="Vicente V.A."/>
            <person name="Raittz R.T."/>
            <person name="Moreno L.F."/>
            <person name="De Souza E.M."/>
            <person name="Pedrosa F.O."/>
            <person name="Steffens M.B."/>
            <person name="Faoro H."/>
            <person name="Tadra-Sfeir M.Z."/>
            <person name="Najafzadeh M.J."/>
            <person name="Felipe M.S."/>
            <person name="Teixeira M."/>
            <person name="Sun J."/>
            <person name="Xi L."/>
            <person name="Gomes R."/>
            <person name="De Azevedo C.M."/>
            <person name="Salgado C.G."/>
            <person name="Da Silva M.B."/>
            <person name="Nascimento M.F."/>
            <person name="Queiroz-Telles F."/>
            <person name="Attili D.S."/>
            <person name="Gorbushina A."/>
        </authorList>
    </citation>
    <scope>NUCLEOTIDE SEQUENCE [LARGE SCALE GENOMIC DNA]</scope>
    <source>
        <strain evidence="2 3">CBS 125763</strain>
    </source>
</reference>
<feature type="compositionally biased region" description="Basic and acidic residues" evidence="1">
    <location>
        <begin position="247"/>
        <end position="271"/>
    </location>
</feature>
<evidence type="ECO:0000256" key="1">
    <source>
        <dbReference type="SAM" id="MobiDB-lite"/>
    </source>
</evidence>
<proteinExistence type="predicted"/>
<feature type="compositionally biased region" description="Low complexity" evidence="1">
    <location>
        <begin position="216"/>
        <end position="246"/>
    </location>
</feature>
<dbReference type="Proteomes" id="UP000078343">
    <property type="component" value="Unassembled WGS sequence"/>
</dbReference>
<feature type="compositionally biased region" description="Basic and acidic residues" evidence="1">
    <location>
        <begin position="1"/>
        <end position="12"/>
    </location>
</feature>
<gene>
    <name evidence="2" type="ORF">AYL99_11957</name>
</gene>
<feature type="compositionally biased region" description="Basic residues" evidence="1">
    <location>
        <begin position="200"/>
        <end position="213"/>
    </location>
</feature>
<dbReference type="GeneID" id="30016124"/>
<sequence>MSTPEDSRKQPAERLPPVLRYLMQSTPPPPPPPPPSALNMLPSYSIMAGIDRNHVFEDGGDLRSMALRDLSPALTTDEMTSANRVAWLNYSAPLSREQQQNNPNPDTDDDMDSQAALVLMQMSSDYPTTPRARAEASLHSAIPPRAGRDLDIPTLLRDLDRFGVISASYKKELMELLYTPRDDRVRIRMRHEQRRLQRIHRQFNNNRIRKRRDRQAAATTAAASRPVPNSPSSLSSLSSPDRSLAARAREIQRDDLMLDGNEREEQAQEMRRGGAFNLRVLEESLEELLVPGAPAA</sequence>
<organism evidence="2 3">
    <name type="scientific">Fonsecaea erecta</name>
    <dbReference type="NCBI Taxonomy" id="1367422"/>
    <lineage>
        <taxon>Eukaryota</taxon>
        <taxon>Fungi</taxon>
        <taxon>Dikarya</taxon>
        <taxon>Ascomycota</taxon>
        <taxon>Pezizomycotina</taxon>
        <taxon>Eurotiomycetes</taxon>
        <taxon>Chaetothyriomycetidae</taxon>
        <taxon>Chaetothyriales</taxon>
        <taxon>Herpotrichiellaceae</taxon>
        <taxon>Fonsecaea</taxon>
    </lineage>
</organism>
<feature type="region of interest" description="Disordered" evidence="1">
    <location>
        <begin position="1"/>
        <end position="38"/>
    </location>
</feature>
<keyword evidence="3" id="KW-1185">Reference proteome</keyword>
<dbReference type="AlphaFoldDB" id="A0A178Z2B0"/>
<feature type="region of interest" description="Disordered" evidence="1">
    <location>
        <begin position="200"/>
        <end position="271"/>
    </location>
</feature>
<comment type="caution">
    <text evidence="2">The sequence shown here is derived from an EMBL/GenBank/DDBJ whole genome shotgun (WGS) entry which is preliminary data.</text>
</comment>
<protein>
    <submittedName>
        <fullName evidence="2">Uncharacterized protein</fullName>
    </submittedName>
</protein>
<dbReference type="RefSeq" id="XP_018687201.1">
    <property type="nucleotide sequence ID" value="XM_018843461.1"/>
</dbReference>